<feature type="compositionally biased region" description="Basic and acidic residues" evidence="1">
    <location>
        <begin position="32"/>
        <end position="44"/>
    </location>
</feature>
<organism evidence="2 3">
    <name type="scientific">Nocardioides deserti</name>
    <dbReference type="NCBI Taxonomy" id="1588644"/>
    <lineage>
        <taxon>Bacteria</taxon>
        <taxon>Bacillati</taxon>
        <taxon>Actinomycetota</taxon>
        <taxon>Actinomycetes</taxon>
        <taxon>Propionibacteriales</taxon>
        <taxon>Nocardioidaceae</taxon>
        <taxon>Nocardioides</taxon>
    </lineage>
</organism>
<evidence type="ECO:0008006" key="4">
    <source>
        <dbReference type="Google" id="ProtNLM"/>
    </source>
</evidence>
<dbReference type="EMBL" id="JACMYC010000006">
    <property type="protein sequence ID" value="MBC2961019.1"/>
    <property type="molecule type" value="Genomic_DNA"/>
</dbReference>
<gene>
    <name evidence="2" type="ORF">H7344_12015</name>
</gene>
<evidence type="ECO:0000313" key="2">
    <source>
        <dbReference type="EMBL" id="MBC2961019.1"/>
    </source>
</evidence>
<protein>
    <recommendedName>
        <fullName evidence="4">ESX secretion-associated protein EspG</fullName>
    </recommendedName>
</protein>
<feature type="region of interest" description="Disordered" evidence="1">
    <location>
        <begin position="151"/>
        <end position="172"/>
    </location>
</feature>
<name>A0ABR6U991_9ACTN</name>
<evidence type="ECO:0000256" key="1">
    <source>
        <dbReference type="SAM" id="MobiDB-lite"/>
    </source>
</evidence>
<comment type="caution">
    <text evidence="2">The sequence shown here is derived from an EMBL/GenBank/DDBJ whole genome shotgun (WGS) entry which is preliminary data.</text>
</comment>
<dbReference type="RefSeq" id="WP_186346268.1">
    <property type="nucleotide sequence ID" value="NZ_BMMR01000004.1"/>
</dbReference>
<evidence type="ECO:0000313" key="3">
    <source>
        <dbReference type="Proteomes" id="UP000604001"/>
    </source>
</evidence>
<proteinExistence type="predicted"/>
<keyword evidence="3" id="KW-1185">Reference proteome</keyword>
<sequence length="306" mass="31999">MTTSLTGGPADRSAVDAPVAADECPPAPAGPRDPDFFDEPRDGVPDAVPQGATSARLCPGNGHRLEVPPEALTLGVDRLVDAVNELPVPEDGFACTQELGYGYRLVLGYPDGDRYQVSGALYGCRLVIVGPDQRRGADDLLEEYAALLRAQREGEGEGEGEGAPATDAGPGPGKVRIIACDGPTRASAVARPDEIEQAVLCVHTADGARGTPVPAADLHLLREDLRGELPRIAFRSCPDATQVSLVGLTARGERVALGPVCGTWQLQVPEPWGTTTWPRSWVPGPAARGVLDALVAQARRGSAQTP</sequence>
<accession>A0ABR6U991</accession>
<dbReference type="Proteomes" id="UP000604001">
    <property type="component" value="Unassembled WGS sequence"/>
</dbReference>
<feature type="region of interest" description="Disordered" evidence="1">
    <location>
        <begin position="1"/>
        <end position="44"/>
    </location>
</feature>
<reference evidence="2 3" key="1">
    <citation type="submission" date="2020-08" db="EMBL/GenBank/DDBJ databases">
        <title>novel species in genus Nocardioides.</title>
        <authorList>
            <person name="Zhang G."/>
        </authorList>
    </citation>
    <scope>NUCLEOTIDE SEQUENCE [LARGE SCALE GENOMIC DNA]</scope>
    <source>
        <strain evidence="2 3">SC8A-24</strain>
    </source>
</reference>